<sequence>MEVEIGSSSAYDPTSHPAKSSAQAKVQRQQLQEEDCESQLGYAFSKQRKLWILAVIFFVQISMNLNTSLYSNGIPGIVEEFHVSETLACCGVVFFLITYAFGCPIIGGFVELLPPKVAWRWCTWIQIIFGGAVQLVHFLAVPETRATIILDRVARKRREAGQDPNLYGPGEITPFRERFTMTELIQTWSRPFRLLLTEKIVFLLSMLSGFSDAIVFIQIQAMNLVYKQWDFNCWQIGLAFIPFALGYCIGWAALIPAFKRKQRRRIANPHDEYAQFELRLCPLVCTAPCLIIGLVIFAFTNDGPPLPWIYSMVGTTLIGIANYCIYMATIDYMVCVYGPYAASATGSNGWARDMMAGLLTLPAIGLYTSIDVRDGKTYRWPSFILALAAGLLALGAYQVKKKGASFRRTSKFAQRLVSRDEEAQGVPNNGHGSVAVVAEAAGALAPPAPFEAVLLSGVVEGAQAAEDAQHDEGAQGAEDAQEPAEDAQEPAEDAQEPAEDAQEPAEDAQEPAGDAQEPAGDAQEPAAIQPVDIPASVYSEIELGWGPHRRTFDPLSPYGSYIASVHAASRRQNRQASRIRAKQRRRRNQAIMRNPPGASIVERVAGRLRNPTPQHGAAPGEPDN</sequence>
<accession>A0ACC2J1K9</accession>
<comment type="caution">
    <text evidence="1">The sequence shown here is derived from an EMBL/GenBank/DDBJ whole genome shotgun (WGS) entry which is preliminary data.</text>
</comment>
<gene>
    <name evidence="1" type="ORF">ONZ43_g2159</name>
</gene>
<protein>
    <submittedName>
        <fullName evidence="1">Uncharacterized protein</fullName>
    </submittedName>
</protein>
<evidence type="ECO:0000313" key="2">
    <source>
        <dbReference type="Proteomes" id="UP001153334"/>
    </source>
</evidence>
<dbReference type="EMBL" id="JAPESX010000426">
    <property type="protein sequence ID" value="KAJ8121372.1"/>
    <property type="molecule type" value="Genomic_DNA"/>
</dbReference>
<organism evidence="1 2">
    <name type="scientific">Nemania bipapillata</name>
    <dbReference type="NCBI Taxonomy" id="110536"/>
    <lineage>
        <taxon>Eukaryota</taxon>
        <taxon>Fungi</taxon>
        <taxon>Dikarya</taxon>
        <taxon>Ascomycota</taxon>
        <taxon>Pezizomycotina</taxon>
        <taxon>Sordariomycetes</taxon>
        <taxon>Xylariomycetidae</taxon>
        <taxon>Xylariales</taxon>
        <taxon>Xylariaceae</taxon>
        <taxon>Nemania</taxon>
    </lineage>
</organism>
<name>A0ACC2J1K9_9PEZI</name>
<reference evidence="1" key="1">
    <citation type="submission" date="2022-11" db="EMBL/GenBank/DDBJ databases">
        <title>Genome Sequence of Nemania bipapillata.</title>
        <authorList>
            <person name="Buettner E."/>
        </authorList>
    </citation>
    <scope>NUCLEOTIDE SEQUENCE</scope>
    <source>
        <strain evidence="1">CP14</strain>
    </source>
</reference>
<keyword evidence="2" id="KW-1185">Reference proteome</keyword>
<evidence type="ECO:0000313" key="1">
    <source>
        <dbReference type="EMBL" id="KAJ8121372.1"/>
    </source>
</evidence>
<dbReference type="Proteomes" id="UP001153334">
    <property type="component" value="Unassembled WGS sequence"/>
</dbReference>
<proteinExistence type="predicted"/>